<organism evidence="2 3">
    <name type="scientific">Haemonchus contortus</name>
    <name type="common">Barber pole worm</name>
    <dbReference type="NCBI Taxonomy" id="6289"/>
    <lineage>
        <taxon>Eukaryota</taxon>
        <taxon>Metazoa</taxon>
        <taxon>Ecdysozoa</taxon>
        <taxon>Nematoda</taxon>
        <taxon>Chromadorea</taxon>
        <taxon>Rhabditida</taxon>
        <taxon>Rhabditina</taxon>
        <taxon>Rhabditomorpha</taxon>
        <taxon>Strongyloidea</taxon>
        <taxon>Trichostrongylidae</taxon>
        <taxon>Haemonchus</taxon>
    </lineage>
</organism>
<dbReference type="WBParaSite" id="HCON_00006050-00001">
    <property type="protein sequence ID" value="HCON_00006050-00001"/>
    <property type="gene ID" value="HCON_00006050"/>
</dbReference>
<dbReference type="Proteomes" id="UP000025227">
    <property type="component" value="Unplaced"/>
</dbReference>
<dbReference type="OrthoDB" id="5863857at2759"/>
<proteinExistence type="predicted"/>
<accession>A0A7I5E596</accession>
<evidence type="ECO:0000256" key="1">
    <source>
        <dbReference type="SAM" id="Coils"/>
    </source>
</evidence>
<keyword evidence="2" id="KW-1185">Reference proteome</keyword>
<evidence type="ECO:0000313" key="3">
    <source>
        <dbReference type="WBParaSite" id="HCON_00006050-00001"/>
    </source>
</evidence>
<feature type="coiled-coil region" evidence="1">
    <location>
        <begin position="59"/>
        <end position="120"/>
    </location>
</feature>
<sequence>MFSYHSVLKSDRVKARPQNCLTGILETHTGLLSFNKETHDIIEVQKLIKKTKASILLEMQKVEEAMDRYAQAIDSVEESHSKSDLLNRAEAHIDAAQRLLDDAHNNLRRLTELKEDLFDSESPKNISSGQCRITLTPIPIPKFGGDIWEWEPFCQCFERSVHSKDIDDMYKMSYLLDALQGAAKESDQ</sequence>
<dbReference type="AlphaFoldDB" id="A0A7I5E596"/>
<protein>
    <submittedName>
        <fullName evidence="3">MIT domain-containing protein</fullName>
    </submittedName>
</protein>
<reference evidence="3" key="1">
    <citation type="submission" date="2020-12" db="UniProtKB">
        <authorList>
            <consortium name="WormBaseParasite"/>
        </authorList>
    </citation>
    <scope>IDENTIFICATION</scope>
    <source>
        <strain evidence="3">MHco3</strain>
    </source>
</reference>
<evidence type="ECO:0000313" key="2">
    <source>
        <dbReference type="Proteomes" id="UP000025227"/>
    </source>
</evidence>
<keyword evidence="1" id="KW-0175">Coiled coil</keyword>
<name>A0A7I5E596_HAECO</name>
<dbReference type="OMA" id="DIWEWEP"/>